<keyword evidence="1" id="KW-0460">Magnesium</keyword>
<name>A0A420HTX6_9PEZI</name>
<dbReference type="GO" id="GO:0008948">
    <property type="term" value="F:oxaloacetate decarboxylase activity"/>
    <property type="evidence" value="ECO:0007669"/>
    <property type="project" value="TreeGrafter"/>
</dbReference>
<feature type="binding site" evidence="1">
    <location>
        <position position="142"/>
    </location>
    <ligand>
        <name>substrate</name>
    </ligand>
</feature>
<evidence type="ECO:0000313" key="3">
    <source>
        <dbReference type="Proteomes" id="UP000286134"/>
    </source>
</evidence>
<dbReference type="GO" id="GO:0047443">
    <property type="term" value="F:4-hydroxy-4-methyl-2-oxoglutarate aldolase activity"/>
    <property type="evidence" value="ECO:0007669"/>
    <property type="project" value="TreeGrafter"/>
</dbReference>
<dbReference type="SUPFAM" id="SSF89562">
    <property type="entry name" value="RraA-like"/>
    <property type="match status" value="1"/>
</dbReference>
<feature type="binding site" evidence="1">
    <location>
        <position position="143"/>
    </location>
    <ligand>
        <name>Mg(2+)</name>
        <dbReference type="ChEBI" id="CHEBI:18420"/>
    </ligand>
</feature>
<protein>
    <submittedName>
        <fullName evidence="2">Protein DlpA</fullName>
    </submittedName>
</protein>
<evidence type="ECO:0000313" key="2">
    <source>
        <dbReference type="EMBL" id="RKF60894.1"/>
    </source>
</evidence>
<gene>
    <name evidence="2" type="ORF">OnM2_046008</name>
</gene>
<dbReference type="AlphaFoldDB" id="A0A420HTX6"/>
<dbReference type="InterPro" id="IPR005493">
    <property type="entry name" value="RraA/RraA-like"/>
</dbReference>
<dbReference type="OrthoDB" id="1476984at2759"/>
<keyword evidence="3" id="KW-1185">Reference proteome</keyword>
<accession>A0A420HTX6</accession>
<dbReference type="Pfam" id="PF03737">
    <property type="entry name" value="RraA-like"/>
    <property type="match status" value="1"/>
</dbReference>
<organism evidence="2 3">
    <name type="scientific">Erysiphe neolycopersici</name>
    <dbReference type="NCBI Taxonomy" id="212602"/>
    <lineage>
        <taxon>Eukaryota</taxon>
        <taxon>Fungi</taxon>
        <taxon>Dikarya</taxon>
        <taxon>Ascomycota</taxon>
        <taxon>Pezizomycotina</taxon>
        <taxon>Leotiomycetes</taxon>
        <taxon>Erysiphales</taxon>
        <taxon>Erysiphaceae</taxon>
        <taxon>Erysiphe</taxon>
    </lineage>
</organism>
<evidence type="ECO:0000256" key="1">
    <source>
        <dbReference type="PIRSR" id="PIRSR605493-1"/>
    </source>
</evidence>
<dbReference type="CDD" id="cd16841">
    <property type="entry name" value="RraA_family"/>
    <property type="match status" value="1"/>
</dbReference>
<dbReference type="PANTHER" id="PTHR33254">
    <property type="entry name" value="4-HYDROXY-4-METHYL-2-OXOGLUTARATE ALDOLASE 3-RELATED"/>
    <property type="match status" value="1"/>
</dbReference>
<dbReference type="Gene3D" id="3.50.30.40">
    <property type="entry name" value="Ribonuclease E inhibitor RraA/RraA-like"/>
    <property type="match status" value="1"/>
</dbReference>
<comment type="cofactor">
    <cofactor evidence="1">
        <name>Mg(2+)</name>
        <dbReference type="ChEBI" id="CHEBI:18420"/>
    </cofactor>
</comment>
<dbReference type="GO" id="GO:0046872">
    <property type="term" value="F:metal ion binding"/>
    <property type="evidence" value="ECO:0007669"/>
    <property type="project" value="UniProtKB-KW"/>
</dbReference>
<reference evidence="2 3" key="1">
    <citation type="journal article" date="2018" name="BMC Genomics">
        <title>Comparative genome analyses reveal sequence features reflecting distinct modes of host-adaptation between dicot and monocot powdery mildew.</title>
        <authorList>
            <person name="Wu Y."/>
            <person name="Ma X."/>
            <person name="Pan Z."/>
            <person name="Kale S.D."/>
            <person name="Song Y."/>
            <person name="King H."/>
            <person name="Zhang Q."/>
            <person name="Presley C."/>
            <person name="Deng X."/>
            <person name="Wei C.I."/>
            <person name="Xiao S."/>
        </authorList>
    </citation>
    <scope>NUCLEOTIDE SEQUENCE [LARGE SCALE GENOMIC DNA]</scope>
    <source>
        <strain evidence="2">UMSG2</strain>
    </source>
</reference>
<feature type="binding site" evidence="1">
    <location>
        <begin position="120"/>
        <end position="123"/>
    </location>
    <ligand>
        <name>substrate</name>
    </ligand>
</feature>
<sequence length="242" mass="25888">MNLLSTSNATQRLACKILFKYTACDIADVLLKLKVPNAGYLSNLNLVTTKNTTTGAKDTAQITVAPASTVLFEPKFTSETEHSQCQLNNIPAGTHWADLTPPDTILVMSQPESQNCAVLGGILALRIKMLGAKGVVVSGRVRDVLELNSTGLSIWSRGTSIVGAAAESKPLATQVPLNINGTMVTPGDIIFCDSINGVLVIPQERVTEVVDLLPALVKMDDRVKKDVMSGVSVFDAFAKHRR</sequence>
<dbReference type="EMBL" id="MCFK01004679">
    <property type="protein sequence ID" value="RKF60894.1"/>
    <property type="molecule type" value="Genomic_DNA"/>
</dbReference>
<dbReference type="InterPro" id="IPR036704">
    <property type="entry name" value="RraA/RraA-like_sf"/>
</dbReference>
<keyword evidence="1" id="KW-0479">Metal-binding</keyword>
<dbReference type="Proteomes" id="UP000286134">
    <property type="component" value="Unassembled WGS sequence"/>
</dbReference>
<dbReference type="PANTHER" id="PTHR33254:SF4">
    <property type="entry name" value="4-HYDROXY-4-METHYL-2-OXOGLUTARATE ALDOLASE 3-RELATED"/>
    <property type="match status" value="1"/>
</dbReference>
<dbReference type="STRING" id="212602.A0A420HTX6"/>
<proteinExistence type="predicted"/>
<comment type="caution">
    <text evidence="2">The sequence shown here is derived from an EMBL/GenBank/DDBJ whole genome shotgun (WGS) entry which is preliminary data.</text>
</comment>